<evidence type="ECO:0000256" key="1">
    <source>
        <dbReference type="ARBA" id="ARBA00022729"/>
    </source>
</evidence>
<keyword evidence="1 2" id="KW-0732">Signal</keyword>
<dbReference type="Gene3D" id="2.50.20.10">
    <property type="entry name" value="Lipoprotein localisation LolA/LolB/LppX"/>
    <property type="match status" value="1"/>
</dbReference>
<reference evidence="3 4" key="2">
    <citation type="submission" date="2019-08" db="EMBL/GenBank/DDBJ databases">
        <authorList>
            <person name="Henke P."/>
        </authorList>
    </citation>
    <scope>NUCLEOTIDE SEQUENCE [LARGE SCALE GENOMIC DNA]</scope>
    <source>
        <strain evidence="3">Phe10_nw2017</strain>
    </source>
</reference>
<name>A0A5C6MBY2_9PLAN</name>
<reference evidence="3 4" key="1">
    <citation type="submission" date="2019-08" db="EMBL/GenBank/DDBJ databases">
        <title>100 year-old enigma solved: identification of Planctomyces bekefii, the type genus and species of the phylum Planctomycetes.</title>
        <authorList>
            <person name="Svetlana D.N."/>
            <person name="Overmann J."/>
        </authorList>
    </citation>
    <scope>NUCLEOTIDE SEQUENCE [LARGE SCALE GENOMIC DNA]</scope>
    <source>
        <strain evidence="3">Phe10_nw2017</strain>
    </source>
</reference>
<feature type="signal peptide" evidence="2">
    <location>
        <begin position="1"/>
        <end position="22"/>
    </location>
</feature>
<dbReference type="Proteomes" id="UP000321083">
    <property type="component" value="Unassembled WGS sequence"/>
</dbReference>
<dbReference type="CDD" id="cd16325">
    <property type="entry name" value="LolA"/>
    <property type="match status" value="1"/>
</dbReference>
<accession>A0A5C6MBY2</accession>
<dbReference type="Pfam" id="PF03548">
    <property type="entry name" value="LolA"/>
    <property type="match status" value="1"/>
</dbReference>
<dbReference type="EMBL" id="SRHE01000094">
    <property type="protein sequence ID" value="TWW10351.1"/>
    <property type="molecule type" value="Genomic_DNA"/>
</dbReference>
<gene>
    <name evidence="3" type="ORF">E3A20_06880</name>
</gene>
<dbReference type="SUPFAM" id="SSF89392">
    <property type="entry name" value="Prokaryotic lipoproteins and lipoprotein localization factors"/>
    <property type="match status" value="1"/>
</dbReference>
<organism evidence="3 4">
    <name type="scientific">Planctomyces bekefii</name>
    <dbReference type="NCBI Taxonomy" id="1653850"/>
    <lineage>
        <taxon>Bacteria</taxon>
        <taxon>Pseudomonadati</taxon>
        <taxon>Planctomycetota</taxon>
        <taxon>Planctomycetia</taxon>
        <taxon>Planctomycetales</taxon>
        <taxon>Planctomycetaceae</taxon>
        <taxon>Planctomyces</taxon>
    </lineage>
</organism>
<sequence>MKQRSVYGLFAAILLSSPLFLAARVQAKPLSADEVRDLQAKMKSSDFLTVDMVQTRVSTFRGEKKSVRTGKAIFAKPDRFKWMLETPVQEYKIFDGKACYDYRPAEKSAQKYTATGPVFHDLMSIVDLVQNFDSLLKRYELIKAESDEGVVTVDLKPKLEGEVVGVTLKLSLKDSYMTYLRMDLKRKNSLTHEFSNPVRAAVPADAFKIPDGVKITDSN</sequence>
<evidence type="ECO:0000256" key="2">
    <source>
        <dbReference type="SAM" id="SignalP"/>
    </source>
</evidence>
<evidence type="ECO:0000313" key="4">
    <source>
        <dbReference type="Proteomes" id="UP000321083"/>
    </source>
</evidence>
<protein>
    <recommendedName>
        <fullName evidence="5">Outer-membrane lipoprotein carrier protein</fullName>
    </recommendedName>
</protein>
<feature type="chain" id="PRO_5022788295" description="Outer-membrane lipoprotein carrier protein" evidence="2">
    <location>
        <begin position="23"/>
        <end position="219"/>
    </location>
</feature>
<proteinExistence type="predicted"/>
<dbReference type="AlphaFoldDB" id="A0A5C6MBY2"/>
<evidence type="ECO:0000313" key="3">
    <source>
        <dbReference type="EMBL" id="TWW10351.1"/>
    </source>
</evidence>
<dbReference type="InterPro" id="IPR004564">
    <property type="entry name" value="OM_lipoprot_carrier_LolA-like"/>
</dbReference>
<evidence type="ECO:0008006" key="5">
    <source>
        <dbReference type="Google" id="ProtNLM"/>
    </source>
</evidence>
<comment type="caution">
    <text evidence="3">The sequence shown here is derived from an EMBL/GenBank/DDBJ whole genome shotgun (WGS) entry which is preliminary data.</text>
</comment>
<keyword evidence="4" id="KW-1185">Reference proteome</keyword>
<dbReference type="InterPro" id="IPR029046">
    <property type="entry name" value="LolA/LolB/LppX"/>
</dbReference>